<dbReference type="AlphaFoldDB" id="A0A4R7ZWD8"/>
<comment type="caution">
    <text evidence="2">The sequence shown here is derived from an EMBL/GenBank/DDBJ whole genome shotgun (WGS) entry which is preliminary data.</text>
</comment>
<accession>A0A4R7ZWD8</accession>
<protein>
    <submittedName>
        <fullName evidence="2">Uncharacterized protein</fullName>
    </submittedName>
</protein>
<evidence type="ECO:0000256" key="1">
    <source>
        <dbReference type="SAM" id="MobiDB-lite"/>
    </source>
</evidence>
<dbReference type="Proteomes" id="UP000295447">
    <property type="component" value="Unassembled WGS sequence"/>
</dbReference>
<feature type="compositionally biased region" description="Basic residues" evidence="1">
    <location>
        <begin position="544"/>
        <end position="555"/>
    </location>
</feature>
<reference evidence="2 3" key="1">
    <citation type="submission" date="2019-03" db="EMBL/GenBank/DDBJ databases">
        <title>Genomic Encyclopedia of Type Strains, Phase III (KMG-III): the genomes of soil and plant-associated and newly described type strains.</title>
        <authorList>
            <person name="Whitman W."/>
        </authorList>
    </citation>
    <scope>NUCLEOTIDE SEQUENCE [LARGE SCALE GENOMIC DNA]</scope>
    <source>
        <strain evidence="2 3">VKM Ac-2570</strain>
    </source>
</reference>
<name>A0A4R7ZWD8_9ACTN</name>
<feature type="region of interest" description="Disordered" evidence="1">
    <location>
        <begin position="507"/>
        <end position="555"/>
    </location>
</feature>
<dbReference type="RefSeq" id="WP_134116202.1">
    <property type="nucleotide sequence ID" value="NZ_SODF01000001.1"/>
</dbReference>
<evidence type="ECO:0000313" key="2">
    <source>
        <dbReference type="EMBL" id="TDW22399.1"/>
    </source>
</evidence>
<organism evidence="2 3">
    <name type="scientific">Kribbella kalugense</name>
    <dbReference type="NCBI Taxonomy" id="2512221"/>
    <lineage>
        <taxon>Bacteria</taxon>
        <taxon>Bacillati</taxon>
        <taxon>Actinomycetota</taxon>
        <taxon>Actinomycetes</taxon>
        <taxon>Propionibacteriales</taxon>
        <taxon>Kribbellaceae</taxon>
        <taxon>Kribbella</taxon>
    </lineage>
</organism>
<dbReference type="OrthoDB" id="3812884at2"/>
<gene>
    <name evidence="2" type="ORF">EV650_1236</name>
</gene>
<evidence type="ECO:0000313" key="3">
    <source>
        <dbReference type="Proteomes" id="UP000295447"/>
    </source>
</evidence>
<dbReference type="EMBL" id="SODF01000001">
    <property type="protein sequence ID" value="TDW22399.1"/>
    <property type="molecule type" value="Genomic_DNA"/>
</dbReference>
<proteinExistence type="predicted"/>
<keyword evidence="3" id="KW-1185">Reference proteome</keyword>
<sequence length="555" mass="60775">MVDLSGLIDPRAVEYFEGFMNRQAEAAMAVTGAPASTWSGRYSSRTQQVKIDLGTSVATVTWAGDIEYDAKAVIQPIWLLCRRGGRLEGYRLDSARDAFRIVFHENLHAVNQLGRTMGQSEAALQDPANRALEEGLTELYARRNLNAYLQKLGVAELVPGILTANDYCEGTYPHFVPAVEVLAEGLSRRTGFSENEILRRLVTIDCETRWQVVGDLLFEAEGLHHLVPEADHAGVKDRLTAAMRQPFAQLVDLDGSIDQIIVASTTAGYDALGSFDREVEALRLEHDRTRGPAQLLDSILERQEHAALAVTGAHHITQISGSVADFTLADGSTVEEVLRKMCERAGEENQPYEDLAQYKEALHVLLEHDIYQSAGRFREVGMGDVPLDRGTVVFSEGLARALSDDRLNAYVDQLGLEPIAPGLRDTASPRRLDPGAVAARAFVQEIGREIQVPVKGQGNTGNGEQPAYVEMDRDVLLRQLAGVDPELPWLRVTDLVYGSQAFPRLSGLGGHSRGQRHHPAVDDGGLRAGRRTGGVRPVPAFVGRKARSRGRTGRP</sequence>